<keyword evidence="3 7" id="KW-0479">Metal-binding</keyword>
<keyword evidence="5 7" id="KW-0862">Zinc</keyword>
<dbReference type="GO" id="GO:0005829">
    <property type="term" value="C:cytosol"/>
    <property type="evidence" value="ECO:0007669"/>
    <property type="project" value="TreeGrafter"/>
</dbReference>
<evidence type="ECO:0000313" key="10">
    <source>
        <dbReference type="EMBL" id="MBD3689062.1"/>
    </source>
</evidence>
<organism evidence="10 11">
    <name type="scientific">Nanchangia anserum</name>
    <dbReference type="NCBI Taxonomy" id="2692125"/>
    <lineage>
        <taxon>Bacteria</taxon>
        <taxon>Bacillati</taxon>
        <taxon>Actinomycetota</taxon>
        <taxon>Actinomycetes</taxon>
        <taxon>Actinomycetales</taxon>
        <taxon>Actinomycetaceae</taxon>
        <taxon>Nanchangia</taxon>
    </lineage>
</organism>
<comment type="cofactor">
    <cofactor evidence="7">
        <name>Zn(2+)</name>
        <dbReference type="ChEBI" id="CHEBI:29105"/>
    </cofactor>
    <text evidence="7">Binds 1 zinc ion.</text>
</comment>
<evidence type="ECO:0000256" key="8">
    <source>
        <dbReference type="SAM" id="MobiDB-lite"/>
    </source>
</evidence>
<comment type="similarity">
    <text evidence="1 7">Belongs to the peptidase M3 family.</text>
</comment>
<dbReference type="RefSeq" id="WP_191071139.1">
    <property type="nucleotide sequence ID" value="NZ_CP060506.1"/>
</dbReference>
<keyword evidence="11" id="KW-1185">Reference proteome</keyword>
<proteinExistence type="inferred from homology"/>
<comment type="caution">
    <text evidence="10">The sequence shown here is derived from an EMBL/GenBank/DDBJ whole genome shotgun (WGS) entry which is preliminary data.</text>
</comment>
<dbReference type="FunFam" id="3.40.390.10:FF:000009">
    <property type="entry name" value="Oligopeptidase A"/>
    <property type="match status" value="1"/>
</dbReference>
<evidence type="ECO:0000256" key="7">
    <source>
        <dbReference type="RuleBase" id="RU003435"/>
    </source>
</evidence>
<feature type="region of interest" description="Disordered" evidence="8">
    <location>
        <begin position="659"/>
        <end position="686"/>
    </location>
</feature>
<reference evidence="10 11" key="1">
    <citation type="submission" date="2020-08" db="EMBL/GenBank/DDBJ databases">
        <title>Winkia gen. nov., sp. nov., isolated from faeces of the Anser albifrons in China.</title>
        <authorList>
            <person name="Liu Q."/>
        </authorList>
    </citation>
    <scope>NUCLEOTIDE SEQUENCE [LARGE SCALE GENOMIC DNA]</scope>
    <source>
        <strain evidence="10 11">C62</strain>
    </source>
</reference>
<evidence type="ECO:0000256" key="3">
    <source>
        <dbReference type="ARBA" id="ARBA00022723"/>
    </source>
</evidence>
<evidence type="ECO:0000256" key="5">
    <source>
        <dbReference type="ARBA" id="ARBA00022833"/>
    </source>
</evidence>
<dbReference type="InterPro" id="IPR001567">
    <property type="entry name" value="Pept_M3A_M3B_dom"/>
</dbReference>
<evidence type="ECO:0000313" key="11">
    <source>
        <dbReference type="Proteomes" id="UP000627538"/>
    </source>
</evidence>
<evidence type="ECO:0000259" key="9">
    <source>
        <dbReference type="Pfam" id="PF01432"/>
    </source>
</evidence>
<dbReference type="GO" id="GO:0004180">
    <property type="term" value="F:carboxypeptidase activity"/>
    <property type="evidence" value="ECO:0007669"/>
    <property type="project" value="TreeGrafter"/>
</dbReference>
<dbReference type="PANTHER" id="PTHR43660:SF1">
    <property type="entry name" value="DIPEPTIDYL CARBOXYPEPTIDASE"/>
    <property type="match status" value="1"/>
</dbReference>
<name>A0A8I0KR41_9ACTO</name>
<keyword evidence="4 7" id="KW-0378">Hydrolase</keyword>
<dbReference type="EMBL" id="JACRUO010000001">
    <property type="protein sequence ID" value="MBD3689062.1"/>
    <property type="molecule type" value="Genomic_DNA"/>
</dbReference>
<sequence>MTLTCAADLLAPSSLPVSMPDFDGATPQLCLEALREGMRLERTRWDEIAASPEAPTLANTLDALELAGAELERAEAVFFTLVSAVGGEEWDRAEADITADAVDHAHAFATHRGLYRRLLALRESVDAERDPEAAFVLDDYLASFRREGIDLDAAAHERLHDIDQRIGAIEQAFGKACVDARTAGAYRMTGVDALTPELAAAGATLVDGEVRVPLTNYTSHPLLASLASPTHRHGLMRASLARANGSGDVDTRGLVAELVTLRDERARLLGFDSFADYAVDDAVAPSADAVRDMLRDLARRTQRAVAGEEERLAELARAEEGEDYRLAAGDWTYFEEKLRAKTFTFSSEDLRPYLDLERVIVDGVFYAATRLYGITFTPRPDIRAWSEDVRAWEVHNEDGSLLGLFLGDYFTSEHKAGGAWMHELVGANGLTGDLPVVANTCNFTKPAPGEPALLSWDDVITCFHEFGHALHGLFAASRYPSHAGTSVPRDFVEFPSQLNEMWAYHPQVLARFLRHHETGLPAPREVVDEITASRTFGQGFATLEYLASALIDLDWHSHSASELPDAAGVEEFEAAAAERCGVAHPLIPPRYATTYFAHTFGGGYAAAYWSYMWAELMVADMENWISEGPSAGIDQGLNRAVGEALRHGVLAPGHSDDPLAAYRSVTGRDPDPAAVAHRRGLEGTRS</sequence>
<keyword evidence="6 7" id="KW-0482">Metalloprotease</keyword>
<dbReference type="Gene3D" id="1.10.1370.10">
    <property type="entry name" value="Neurolysin, domain 3"/>
    <property type="match status" value="1"/>
</dbReference>
<evidence type="ECO:0000256" key="6">
    <source>
        <dbReference type="ARBA" id="ARBA00023049"/>
    </source>
</evidence>
<dbReference type="Gene3D" id="3.40.390.10">
    <property type="entry name" value="Collagenase (Catalytic Domain)"/>
    <property type="match status" value="1"/>
</dbReference>
<dbReference type="PANTHER" id="PTHR43660">
    <property type="entry name" value="DIPEPTIDYL CARBOXYPEPTIDASE"/>
    <property type="match status" value="1"/>
</dbReference>
<keyword evidence="2 7" id="KW-0645">Protease</keyword>
<dbReference type="InterPro" id="IPR024079">
    <property type="entry name" value="MetalloPept_cat_dom_sf"/>
</dbReference>
<dbReference type="GO" id="GO:0006508">
    <property type="term" value="P:proteolysis"/>
    <property type="evidence" value="ECO:0007669"/>
    <property type="project" value="UniProtKB-KW"/>
</dbReference>
<dbReference type="CDD" id="cd06456">
    <property type="entry name" value="M3A_DCP"/>
    <property type="match status" value="1"/>
</dbReference>
<dbReference type="GO" id="GO:0004222">
    <property type="term" value="F:metalloendopeptidase activity"/>
    <property type="evidence" value="ECO:0007669"/>
    <property type="project" value="InterPro"/>
</dbReference>
<gene>
    <name evidence="10" type="ORF">H8R10_02285</name>
</gene>
<dbReference type="GO" id="GO:0046872">
    <property type="term" value="F:metal ion binding"/>
    <property type="evidence" value="ECO:0007669"/>
    <property type="project" value="UniProtKB-UniRule"/>
</dbReference>
<evidence type="ECO:0000256" key="4">
    <source>
        <dbReference type="ARBA" id="ARBA00022801"/>
    </source>
</evidence>
<protein>
    <submittedName>
        <fullName evidence="10">M3 family metallopeptidase</fullName>
    </submittedName>
</protein>
<feature type="domain" description="Peptidase M3A/M3B catalytic" evidence="9">
    <location>
        <begin position="223"/>
        <end position="678"/>
    </location>
</feature>
<dbReference type="Gene3D" id="1.10.1370.40">
    <property type="match status" value="1"/>
</dbReference>
<dbReference type="InterPro" id="IPR024077">
    <property type="entry name" value="Neurolysin/TOP_dom2"/>
</dbReference>
<dbReference type="Proteomes" id="UP000627538">
    <property type="component" value="Unassembled WGS sequence"/>
</dbReference>
<accession>A0A8I0KR41</accession>
<evidence type="ECO:0000256" key="1">
    <source>
        <dbReference type="ARBA" id="ARBA00006040"/>
    </source>
</evidence>
<dbReference type="Pfam" id="PF01432">
    <property type="entry name" value="Peptidase_M3"/>
    <property type="match status" value="1"/>
</dbReference>
<dbReference type="InterPro" id="IPR034005">
    <property type="entry name" value="M3A_DCP"/>
</dbReference>
<dbReference type="InterPro" id="IPR045090">
    <property type="entry name" value="Pept_M3A_M3B"/>
</dbReference>
<dbReference type="SUPFAM" id="SSF55486">
    <property type="entry name" value="Metalloproteases ('zincins'), catalytic domain"/>
    <property type="match status" value="1"/>
</dbReference>
<evidence type="ECO:0000256" key="2">
    <source>
        <dbReference type="ARBA" id="ARBA00022670"/>
    </source>
</evidence>
<dbReference type="AlphaFoldDB" id="A0A8I0KR41"/>